<evidence type="ECO:0000313" key="2">
    <source>
        <dbReference type="Proteomes" id="UP001140066"/>
    </source>
</evidence>
<accession>A0ACC1KC99</accession>
<name>A0ACC1KC99_9FUNG</name>
<comment type="caution">
    <text evidence="1">The sequence shown here is derived from an EMBL/GenBank/DDBJ whole genome shotgun (WGS) entry which is preliminary data.</text>
</comment>
<proteinExistence type="predicted"/>
<keyword evidence="2" id="KW-1185">Reference proteome</keyword>
<feature type="non-terminal residue" evidence="1">
    <location>
        <position position="1"/>
    </location>
</feature>
<reference evidence="1" key="1">
    <citation type="submission" date="2022-07" db="EMBL/GenBank/DDBJ databases">
        <title>Phylogenomic reconstructions and comparative analyses of Kickxellomycotina fungi.</title>
        <authorList>
            <person name="Reynolds N.K."/>
            <person name="Stajich J.E."/>
            <person name="Barry K."/>
            <person name="Grigoriev I.V."/>
            <person name="Crous P."/>
            <person name="Smith M.E."/>
        </authorList>
    </citation>
    <scope>NUCLEOTIDE SEQUENCE</scope>
    <source>
        <strain evidence="1">BCRC 34191</strain>
    </source>
</reference>
<dbReference type="EMBL" id="JANBUK010001132">
    <property type="protein sequence ID" value="KAJ2785327.1"/>
    <property type="molecule type" value="Genomic_DNA"/>
</dbReference>
<sequence length="108" mass="11248">IESLEGAANLKAILGVGGVDAIFVGPYNLGASARVSQDHIHDVFGAIEKTAKDGDMPIGIYAPSGESALSKVKLGYTLLVAANDVDCLTSSASENLERAKGESSRHYR</sequence>
<organism evidence="1 2">
    <name type="scientific">Coemansia linderi</name>
    <dbReference type="NCBI Taxonomy" id="2663919"/>
    <lineage>
        <taxon>Eukaryota</taxon>
        <taxon>Fungi</taxon>
        <taxon>Fungi incertae sedis</taxon>
        <taxon>Zoopagomycota</taxon>
        <taxon>Kickxellomycotina</taxon>
        <taxon>Kickxellomycetes</taxon>
        <taxon>Kickxellales</taxon>
        <taxon>Kickxellaceae</taxon>
        <taxon>Coemansia</taxon>
    </lineage>
</organism>
<gene>
    <name evidence="1" type="ORF">GGI18_003355</name>
</gene>
<evidence type="ECO:0000313" key="1">
    <source>
        <dbReference type="EMBL" id="KAJ2785327.1"/>
    </source>
</evidence>
<protein>
    <submittedName>
        <fullName evidence="1">Uncharacterized protein</fullName>
    </submittedName>
</protein>
<dbReference type="Proteomes" id="UP001140066">
    <property type="component" value="Unassembled WGS sequence"/>
</dbReference>